<dbReference type="InterPro" id="IPR001734">
    <property type="entry name" value="Na/solute_symporter"/>
</dbReference>
<dbReference type="NCBIfam" id="TIGR00813">
    <property type="entry name" value="sss"/>
    <property type="match status" value="1"/>
</dbReference>
<dbReference type="Proteomes" id="UP000675163">
    <property type="component" value="Unassembled WGS sequence"/>
</dbReference>
<evidence type="ECO:0000256" key="8">
    <source>
        <dbReference type="ARBA" id="ARBA00023053"/>
    </source>
</evidence>
<dbReference type="PANTHER" id="PTHR48086:SF3">
    <property type="entry name" value="SODIUM_PROLINE SYMPORTER"/>
    <property type="match status" value="1"/>
</dbReference>
<dbReference type="CDD" id="cd11475">
    <property type="entry name" value="SLC5sbd_PutP"/>
    <property type="match status" value="1"/>
</dbReference>
<keyword evidence="5 14" id="KW-0812">Transmembrane</keyword>
<evidence type="ECO:0000256" key="4">
    <source>
        <dbReference type="ARBA" id="ARBA00022475"/>
    </source>
</evidence>
<dbReference type="InterPro" id="IPR050277">
    <property type="entry name" value="Sodium:Solute_Symporter"/>
</dbReference>
<proteinExistence type="inferred from homology"/>
<keyword evidence="4 14" id="KW-1003">Cell membrane</keyword>
<dbReference type="GO" id="GO:0005298">
    <property type="term" value="F:proline:sodium symporter activity"/>
    <property type="evidence" value="ECO:0007669"/>
    <property type="project" value="UniProtKB-UniRule"/>
</dbReference>
<dbReference type="NCBIfam" id="TIGR02121">
    <property type="entry name" value="Na_Pro_sym"/>
    <property type="match status" value="1"/>
</dbReference>
<dbReference type="Pfam" id="PF00474">
    <property type="entry name" value="SSF"/>
    <property type="match status" value="1"/>
</dbReference>
<keyword evidence="7 14" id="KW-1133">Transmembrane helix</keyword>
<feature type="transmembrane region" description="Helical" evidence="14">
    <location>
        <begin position="141"/>
        <end position="162"/>
    </location>
</feature>
<comment type="subcellular location">
    <subcellularLocation>
        <location evidence="1 14">Cell membrane</location>
        <topology evidence="1 14">Multi-pass membrane protein</topology>
    </subcellularLocation>
</comment>
<evidence type="ECO:0000256" key="11">
    <source>
        <dbReference type="ARBA" id="ARBA00023201"/>
    </source>
</evidence>
<feature type="transmembrane region" description="Helical" evidence="14">
    <location>
        <begin position="299"/>
        <end position="328"/>
    </location>
</feature>
<feature type="transmembrane region" description="Helical" evidence="14">
    <location>
        <begin position="376"/>
        <end position="400"/>
    </location>
</feature>
<accession>A0A940PUE1</accession>
<keyword evidence="10 14" id="KW-0472">Membrane</keyword>
<evidence type="ECO:0000313" key="16">
    <source>
        <dbReference type="Proteomes" id="UP000675163"/>
    </source>
</evidence>
<evidence type="ECO:0000256" key="2">
    <source>
        <dbReference type="ARBA" id="ARBA00006434"/>
    </source>
</evidence>
<keyword evidence="11 14" id="KW-0739">Sodium transport</keyword>
<organism evidence="15 16">
    <name type="scientific">Leucobacter exalbidus</name>
    <dbReference type="NCBI Taxonomy" id="662960"/>
    <lineage>
        <taxon>Bacteria</taxon>
        <taxon>Bacillati</taxon>
        <taxon>Actinomycetota</taxon>
        <taxon>Actinomycetes</taxon>
        <taxon>Micrococcales</taxon>
        <taxon>Microbacteriaceae</taxon>
        <taxon>Leucobacter</taxon>
    </lineage>
</organism>
<evidence type="ECO:0000256" key="12">
    <source>
        <dbReference type="ARBA" id="ARBA00033708"/>
    </source>
</evidence>
<evidence type="ECO:0000256" key="9">
    <source>
        <dbReference type="ARBA" id="ARBA00023065"/>
    </source>
</evidence>
<name>A0A940PUE1_9MICO</name>
<dbReference type="InterPro" id="IPR038377">
    <property type="entry name" value="Na/Glc_symporter_sf"/>
</dbReference>
<gene>
    <name evidence="15" type="ORF">JOF28_002866</name>
</gene>
<dbReference type="PROSITE" id="PS00457">
    <property type="entry name" value="NA_SOLUT_SYMP_2"/>
    <property type="match status" value="1"/>
</dbReference>
<dbReference type="Gene3D" id="1.20.1730.10">
    <property type="entry name" value="Sodium/glucose cotransporter"/>
    <property type="match status" value="1"/>
</dbReference>
<dbReference type="GO" id="GO:0031402">
    <property type="term" value="F:sodium ion binding"/>
    <property type="evidence" value="ECO:0007669"/>
    <property type="project" value="UniProtKB-UniRule"/>
</dbReference>
<evidence type="ECO:0000256" key="13">
    <source>
        <dbReference type="RuleBase" id="RU362091"/>
    </source>
</evidence>
<comment type="function">
    <text evidence="14">Catalyzes the sodium-dependent uptake of extracellular L-proline.</text>
</comment>
<dbReference type="EMBL" id="JAFIDA010000001">
    <property type="protein sequence ID" value="MBP1327634.1"/>
    <property type="molecule type" value="Genomic_DNA"/>
</dbReference>
<evidence type="ECO:0000256" key="1">
    <source>
        <dbReference type="ARBA" id="ARBA00004651"/>
    </source>
</evidence>
<dbReference type="InterPro" id="IPR011851">
    <property type="entry name" value="Na/Pro_symporter"/>
</dbReference>
<keyword evidence="8 14" id="KW-0915">Sodium</keyword>
<keyword evidence="16" id="KW-1185">Reference proteome</keyword>
<keyword evidence="3 14" id="KW-0813">Transport</keyword>
<dbReference type="GO" id="GO:0005886">
    <property type="term" value="C:plasma membrane"/>
    <property type="evidence" value="ECO:0007669"/>
    <property type="project" value="UniProtKB-SubCell"/>
</dbReference>
<keyword evidence="14" id="KW-0029">Amino-acid transport</keyword>
<evidence type="ECO:0000313" key="15">
    <source>
        <dbReference type="EMBL" id="MBP1327634.1"/>
    </source>
</evidence>
<protein>
    <recommendedName>
        <fullName evidence="14">Sodium/proline symporter</fullName>
    </recommendedName>
    <alternativeName>
        <fullName evidence="14">Proline permease</fullName>
    </alternativeName>
</protein>
<dbReference type="InterPro" id="IPR018212">
    <property type="entry name" value="Na/solute_symporter_CS"/>
</dbReference>
<comment type="caution">
    <text evidence="15">The sequence shown here is derived from an EMBL/GenBank/DDBJ whole genome shotgun (WGS) entry which is preliminary data.</text>
</comment>
<feature type="transmembrane region" description="Helical" evidence="14">
    <location>
        <begin position="432"/>
        <end position="452"/>
    </location>
</feature>
<feature type="transmembrane region" description="Helical" evidence="14">
    <location>
        <begin position="210"/>
        <end position="232"/>
    </location>
</feature>
<dbReference type="AlphaFoldDB" id="A0A940PUE1"/>
<feature type="transmembrane region" description="Helical" evidence="14">
    <location>
        <begin position="169"/>
        <end position="190"/>
    </location>
</feature>
<reference evidence="15" key="1">
    <citation type="submission" date="2021-02" db="EMBL/GenBank/DDBJ databases">
        <title>Sequencing the genomes of 1000 actinobacteria strains.</title>
        <authorList>
            <person name="Klenk H.-P."/>
        </authorList>
    </citation>
    <scope>NUCLEOTIDE SEQUENCE</scope>
    <source>
        <strain evidence="15">DSM 22850</strain>
    </source>
</reference>
<evidence type="ECO:0000256" key="10">
    <source>
        <dbReference type="ARBA" id="ARBA00023136"/>
    </source>
</evidence>
<evidence type="ECO:0000256" key="5">
    <source>
        <dbReference type="ARBA" id="ARBA00022692"/>
    </source>
</evidence>
<keyword evidence="6 14" id="KW-0769">Symport</keyword>
<feature type="transmembrane region" description="Helical" evidence="14">
    <location>
        <begin position="104"/>
        <end position="129"/>
    </location>
</feature>
<dbReference type="PANTHER" id="PTHR48086">
    <property type="entry name" value="SODIUM/PROLINE SYMPORTER-RELATED"/>
    <property type="match status" value="1"/>
</dbReference>
<dbReference type="GO" id="GO:0015824">
    <property type="term" value="P:proline transport"/>
    <property type="evidence" value="ECO:0007669"/>
    <property type="project" value="UniProtKB-UniRule"/>
</dbReference>
<dbReference type="GO" id="GO:0015193">
    <property type="term" value="F:L-proline transmembrane transporter activity"/>
    <property type="evidence" value="ECO:0007669"/>
    <property type="project" value="TreeGrafter"/>
</dbReference>
<comment type="catalytic activity">
    <reaction evidence="12">
        <text>L-proline(in) + Na(+)(in) = L-proline(out) + Na(+)(out)</text>
        <dbReference type="Rhea" id="RHEA:28967"/>
        <dbReference type="ChEBI" id="CHEBI:29101"/>
        <dbReference type="ChEBI" id="CHEBI:60039"/>
    </reaction>
</comment>
<feature type="transmembrane region" description="Helical" evidence="14">
    <location>
        <begin position="349"/>
        <end position="370"/>
    </location>
</feature>
<evidence type="ECO:0000256" key="14">
    <source>
        <dbReference type="RuleBase" id="RU366012"/>
    </source>
</evidence>
<feature type="transmembrane region" description="Helical" evidence="14">
    <location>
        <begin position="262"/>
        <end position="279"/>
    </location>
</feature>
<comment type="similarity">
    <text evidence="2 13">Belongs to the sodium:solute symporter (SSF) (TC 2.A.21) family.</text>
</comment>
<keyword evidence="9 14" id="KW-0406">Ion transport</keyword>
<evidence type="ECO:0000256" key="7">
    <source>
        <dbReference type="ARBA" id="ARBA00022989"/>
    </source>
</evidence>
<sequence>MAYRKTRNHEDYMLGGRNLPSWVAALSAGASDMSGWLIMGLPGAIYATGLIESWIAVGLLIGSYLNWRLVAPRLRAYSEVSRNSITIPSFFENRLRDRTRVLRTVASLIILVFFTLYISSGMVAGGIFFETTFGGDYLVGMLIVTAVTLCYTLFGGFLGASLTDVVQGLIMVTALVVVPIIAIISIGGFGETAAIVETVGAGNLSFFGGGALTTGAAALIIISGLAWGLGYFGQPHIIVRFMALRSPQEAASARRVGTSWQFLSLLGAISTGLIGIAYFDKFGGATQNPETVVLLISQVLLHPFVAGLVLASVLAAIMSTLSSQLIVCSSALVEDIYRAVKKPAPSEKTLVVLGRLGVLVVAIIAGLLAISPNDSILALVAFAWAGFGAAFGPIVLLSLYWRKLTNWGAIAGMLTGSATVFIWKAFDTGLYELLPAFAVALVVTICVSLATYRHQEEISQEFKAAEAML</sequence>
<evidence type="ECO:0000256" key="3">
    <source>
        <dbReference type="ARBA" id="ARBA00022448"/>
    </source>
</evidence>
<feature type="transmembrane region" description="Helical" evidence="14">
    <location>
        <begin position="407"/>
        <end position="426"/>
    </location>
</feature>
<feature type="transmembrane region" description="Helical" evidence="14">
    <location>
        <begin position="21"/>
        <end position="39"/>
    </location>
</feature>
<feature type="transmembrane region" description="Helical" evidence="14">
    <location>
        <begin position="45"/>
        <end position="65"/>
    </location>
</feature>
<dbReference type="PROSITE" id="PS50283">
    <property type="entry name" value="NA_SOLUT_SYMP_3"/>
    <property type="match status" value="1"/>
</dbReference>
<evidence type="ECO:0000256" key="6">
    <source>
        <dbReference type="ARBA" id="ARBA00022847"/>
    </source>
</evidence>